<proteinExistence type="inferred from homology"/>
<dbReference type="PANTHER" id="PTHR30469">
    <property type="entry name" value="MULTIDRUG RESISTANCE PROTEIN MDTA"/>
    <property type="match status" value="1"/>
</dbReference>
<comment type="similarity">
    <text evidence="1">Belongs to the membrane fusion protein (MFP) (TC 8.A.1) family.</text>
</comment>
<dbReference type="AlphaFoldDB" id="A0A0P1FSC4"/>
<evidence type="ECO:0000313" key="3">
    <source>
        <dbReference type="EMBL" id="CUH71325.1"/>
    </source>
</evidence>
<reference evidence="3 4" key="1">
    <citation type="submission" date="2015-09" db="EMBL/GenBank/DDBJ databases">
        <authorList>
            <consortium name="Swine Surveillance"/>
        </authorList>
    </citation>
    <scope>NUCLEOTIDE SEQUENCE [LARGE SCALE GENOMIC DNA]</scope>
    <source>
        <strain evidence="3 4">5120</strain>
    </source>
</reference>
<feature type="signal peptide" evidence="2">
    <location>
        <begin position="1"/>
        <end position="35"/>
    </location>
</feature>
<dbReference type="GO" id="GO:1990281">
    <property type="term" value="C:efflux pump complex"/>
    <property type="evidence" value="ECO:0007669"/>
    <property type="project" value="TreeGrafter"/>
</dbReference>
<feature type="chain" id="PRO_5006062789" evidence="2">
    <location>
        <begin position="36"/>
        <end position="368"/>
    </location>
</feature>
<dbReference type="GO" id="GO:0015562">
    <property type="term" value="F:efflux transmembrane transporter activity"/>
    <property type="evidence" value="ECO:0007669"/>
    <property type="project" value="TreeGrafter"/>
</dbReference>
<keyword evidence="2" id="KW-0732">Signal</keyword>
<evidence type="ECO:0000256" key="1">
    <source>
        <dbReference type="ARBA" id="ARBA00009477"/>
    </source>
</evidence>
<dbReference type="Gene3D" id="2.40.420.20">
    <property type="match status" value="1"/>
</dbReference>
<dbReference type="Gene3D" id="2.40.50.100">
    <property type="match status" value="1"/>
</dbReference>
<dbReference type="Gene3D" id="1.10.287.470">
    <property type="entry name" value="Helix hairpin bin"/>
    <property type="match status" value="1"/>
</dbReference>
<evidence type="ECO:0000313" key="4">
    <source>
        <dbReference type="Proteomes" id="UP000051887"/>
    </source>
</evidence>
<dbReference type="Proteomes" id="UP000051887">
    <property type="component" value="Unassembled WGS sequence"/>
</dbReference>
<sequence length="368" mass="39446">MKMFPPHALREFRLKTSAIAAAVALTAALPLAAQAQEADAETPVEVVRPVKLMTVEASSAGVTRTFFGQVAAKETVDLAFQVAGQIVEFPVIEGQIVPKGGLIAHLDQEPFQLQLDQAELQFEQAKRTLDRFNQLTGTAVSRVAADDAETQFGLAKIALRNAEYSLEHATLHAPFDALVASRNVANFTTVGAGNAIVRLHDMSDLRIEIDVPEVLFQRAGSSTDVQLMARFPVGDALYPLEIREFVAEASTVGQAFQLTLGLDQPEGLNVLPGSSVTVLATILQEEGLPLVPSTALRIANDGSTHVMVFTPTTGNQGTVSERKITIEADRDGKFQVLDGLELGEEIAMTGANALSNGQTVRRFIGFVD</sequence>
<evidence type="ECO:0000256" key="2">
    <source>
        <dbReference type="SAM" id="SignalP"/>
    </source>
</evidence>
<accession>A0A0P1FSC4</accession>
<dbReference type="PANTHER" id="PTHR30469:SF20">
    <property type="entry name" value="EFFLUX RND TRANSPORTER PERIPLASMIC ADAPTOR SUBUNIT"/>
    <property type="match status" value="1"/>
</dbReference>
<dbReference type="NCBIfam" id="TIGR01730">
    <property type="entry name" value="RND_mfp"/>
    <property type="match status" value="1"/>
</dbReference>
<name>A0A0P1FSC4_9RHOB</name>
<dbReference type="SUPFAM" id="SSF111369">
    <property type="entry name" value="HlyD-like secretion proteins"/>
    <property type="match status" value="1"/>
</dbReference>
<dbReference type="EMBL" id="CYSC01000019">
    <property type="protein sequence ID" value="CUH71325.1"/>
    <property type="molecule type" value="Genomic_DNA"/>
</dbReference>
<protein>
    <submittedName>
        <fullName evidence="3">Multidrug transporter MdtA</fullName>
    </submittedName>
</protein>
<dbReference type="InterPro" id="IPR006143">
    <property type="entry name" value="RND_pump_MFP"/>
</dbReference>
<gene>
    <name evidence="3" type="primary">mdtA</name>
    <name evidence="3" type="ORF">TL5120_01111</name>
</gene>
<organism evidence="3 4">
    <name type="scientific">Thalassovita autumnalis</name>
    <dbReference type="NCBI Taxonomy" id="2072972"/>
    <lineage>
        <taxon>Bacteria</taxon>
        <taxon>Pseudomonadati</taxon>
        <taxon>Pseudomonadota</taxon>
        <taxon>Alphaproteobacteria</taxon>
        <taxon>Rhodobacterales</taxon>
        <taxon>Roseobacteraceae</taxon>
        <taxon>Thalassovita</taxon>
    </lineage>
</organism>